<keyword evidence="1" id="KW-1133">Transmembrane helix</keyword>
<proteinExistence type="predicted"/>
<dbReference type="Proteomes" id="UP000034112">
    <property type="component" value="Unassembled WGS sequence"/>
</dbReference>
<sequence length="272" mass="31001">MCDNEDFNNNHAEKGLLVIHVALFRMATRSLAEAYRTLGYKTHHGVEDILGNPWDEIEQAAEATWPTVPNARPRSRFTRSDWDNLWGNEYDIVTDLACPFADQLIQAYPDAKVVIVQRDFDSWWNSYQAGVLDKLFSPGQQIFVFLIRSVIGSRAAEAMLKVNYGFFKATSVSEIREHAREVYDEYYRQIRAIIPEAKRLEYTMGDGWEPLCAFLGKDVPDIPFPRLNDSKSRSESQRQGEIMVLLNSVKKVTLLGLGVAIIAGSLRYFARA</sequence>
<keyword evidence="1" id="KW-0812">Transmembrane</keyword>
<evidence type="ECO:0008006" key="4">
    <source>
        <dbReference type="Google" id="ProtNLM"/>
    </source>
</evidence>
<organism evidence="2 3">
    <name type="scientific">Trichoderma harzianum</name>
    <name type="common">Hypocrea lixii</name>
    <dbReference type="NCBI Taxonomy" id="5544"/>
    <lineage>
        <taxon>Eukaryota</taxon>
        <taxon>Fungi</taxon>
        <taxon>Dikarya</taxon>
        <taxon>Ascomycota</taxon>
        <taxon>Pezizomycotina</taxon>
        <taxon>Sordariomycetes</taxon>
        <taxon>Hypocreomycetidae</taxon>
        <taxon>Hypocreales</taxon>
        <taxon>Hypocreaceae</taxon>
        <taxon>Trichoderma</taxon>
    </lineage>
</organism>
<dbReference type="InterPro" id="IPR027417">
    <property type="entry name" value="P-loop_NTPase"/>
</dbReference>
<name>A0A0G0AJ31_TRIHA</name>
<protein>
    <recommendedName>
        <fullName evidence="4">Efflux pump antibiotic resistance protein</fullName>
    </recommendedName>
</protein>
<feature type="transmembrane region" description="Helical" evidence="1">
    <location>
        <begin position="252"/>
        <end position="270"/>
    </location>
</feature>
<dbReference type="OrthoDB" id="408152at2759"/>
<dbReference type="SUPFAM" id="SSF52540">
    <property type="entry name" value="P-loop containing nucleoside triphosphate hydrolases"/>
    <property type="match status" value="1"/>
</dbReference>
<evidence type="ECO:0000313" key="2">
    <source>
        <dbReference type="EMBL" id="KKP04899.1"/>
    </source>
</evidence>
<gene>
    <name evidence="2" type="ORF">THAR02_03000</name>
</gene>
<evidence type="ECO:0000313" key="3">
    <source>
        <dbReference type="Proteomes" id="UP000034112"/>
    </source>
</evidence>
<accession>A0A0G0AJ31</accession>
<dbReference type="Pfam" id="PF17784">
    <property type="entry name" value="Sulfotransfer_4"/>
    <property type="match status" value="1"/>
</dbReference>
<evidence type="ECO:0000256" key="1">
    <source>
        <dbReference type="SAM" id="Phobius"/>
    </source>
</evidence>
<dbReference type="OMA" id="HVALFRM"/>
<comment type="caution">
    <text evidence="2">The sequence shown here is derived from an EMBL/GenBank/DDBJ whole genome shotgun (WGS) entry which is preliminary data.</text>
</comment>
<dbReference type="EMBL" id="JOKZ01000064">
    <property type="protein sequence ID" value="KKP04899.1"/>
    <property type="molecule type" value="Genomic_DNA"/>
</dbReference>
<dbReference type="Gene3D" id="3.40.50.300">
    <property type="entry name" value="P-loop containing nucleotide triphosphate hydrolases"/>
    <property type="match status" value="1"/>
</dbReference>
<dbReference type="InterPro" id="IPR040632">
    <property type="entry name" value="Sulfotransfer_4"/>
</dbReference>
<dbReference type="PANTHER" id="PTHR36978:SF4">
    <property type="entry name" value="P-LOOP CONTAINING NUCLEOSIDE TRIPHOSPHATE HYDROLASE PROTEIN"/>
    <property type="match status" value="1"/>
</dbReference>
<keyword evidence="1" id="KW-0472">Membrane</keyword>
<dbReference type="AlphaFoldDB" id="A0A0G0AJ31"/>
<dbReference type="PANTHER" id="PTHR36978">
    <property type="entry name" value="P-LOOP CONTAINING NUCLEOTIDE TRIPHOSPHATE HYDROLASE"/>
    <property type="match status" value="1"/>
</dbReference>
<reference evidence="3" key="1">
    <citation type="journal article" date="2015" name="Genome Announc.">
        <title>Draft whole-genome sequence of the biocontrol agent Trichoderma harzianum T6776.</title>
        <authorList>
            <person name="Baroncelli R."/>
            <person name="Piaggeschi G."/>
            <person name="Fiorini L."/>
            <person name="Bertolini E."/>
            <person name="Zapparata A."/>
            <person name="Pe M.E."/>
            <person name="Sarrocco S."/>
            <person name="Vannacci G."/>
        </authorList>
    </citation>
    <scope>NUCLEOTIDE SEQUENCE [LARGE SCALE GENOMIC DNA]</scope>
    <source>
        <strain evidence="3">T6776</strain>
    </source>
</reference>